<dbReference type="PIRSF" id="PIRSF005859">
    <property type="entry name" value="PBR"/>
    <property type="match status" value="1"/>
</dbReference>
<sequence>MLPVTIAGLAALGVAAIGGTITDLGPWYEGLNKPDWNPPRAAFPIAWTTIFALAVIAFVSAWRKSPSTKVSDTLIGLFAANAFLNIVWSLIFFRLQRPDWAFFELILLWVSILAVIIYCWRLSRFASLLLLPYLVWVTIAGALNWEIVQLNGPFG</sequence>
<feature type="transmembrane region" description="Helical" evidence="6">
    <location>
        <begin position="127"/>
        <end position="145"/>
    </location>
</feature>
<dbReference type="FunFam" id="1.20.1260.100:FF:000001">
    <property type="entry name" value="translocator protein 2"/>
    <property type="match status" value="1"/>
</dbReference>
<evidence type="ECO:0000313" key="8">
    <source>
        <dbReference type="Proteomes" id="UP000053455"/>
    </source>
</evidence>
<dbReference type="PANTHER" id="PTHR10057:SF0">
    <property type="entry name" value="TRANSLOCATOR PROTEIN"/>
    <property type="match status" value="1"/>
</dbReference>
<dbReference type="STRING" id="874156.GCA_001021555_02514"/>
<gene>
    <name evidence="7" type="ORF">AAV99_12155</name>
</gene>
<dbReference type="PATRIC" id="fig|874156.12.peg.2501"/>
<dbReference type="PANTHER" id="PTHR10057">
    <property type="entry name" value="PERIPHERAL-TYPE BENZODIAZEPINE RECEPTOR"/>
    <property type="match status" value="1"/>
</dbReference>
<evidence type="ECO:0000256" key="6">
    <source>
        <dbReference type="SAM" id="Phobius"/>
    </source>
</evidence>
<dbReference type="GO" id="GO:0033013">
    <property type="term" value="P:tetrapyrrole metabolic process"/>
    <property type="evidence" value="ECO:0007669"/>
    <property type="project" value="UniProtKB-ARBA"/>
</dbReference>
<dbReference type="CDD" id="cd15904">
    <property type="entry name" value="TSPO_MBR"/>
    <property type="match status" value="1"/>
</dbReference>
<accession>A0A0H0XM25</accession>
<dbReference type="InterPro" id="IPR004307">
    <property type="entry name" value="TspO_MBR"/>
</dbReference>
<feature type="transmembrane region" description="Helical" evidence="6">
    <location>
        <begin position="42"/>
        <end position="62"/>
    </location>
</feature>
<comment type="subcellular location">
    <subcellularLocation>
        <location evidence="1">Membrane</location>
        <topology evidence="1">Multi-pass membrane protein</topology>
    </subcellularLocation>
</comment>
<feature type="transmembrane region" description="Helical" evidence="6">
    <location>
        <begin position="74"/>
        <end position="95"/>
    </location>
</feature>
<dbReference type="EMBL" id="LBHU01000004">
    <property type="protein sequence ID" value="KLI63012.1"/>
    <property type="molecule type" value="Genomic_DNA"/>
</dbReference>
<dbReference type="Proteomes" id="UP000053455">
    <property type="component" value="Unassembled WGS sequence"/>
</dbReference>
<feature type="transmembrane region" description="Helical" evidence="6">
    <location>
        <begin position="101"/>
        <end position="120"/>
    </location>
</feature>
<evidence type="ECO:0000256" key="4">
    <source>
        <dbReference type="ARBA" id="ARBA00022989"/>
    </source>
</evidence>
<dbReference type="OrthoDB" id="9795496at2"/>
<dbReference type="InterPro" id="IPR038330">
    <property type="entry name" value="TspO/MBR-related_sf"/>
</dbReference>
<comment type="similarity">
    <text evidence="2">Belongs to the TspO/BZRP family.</text>
</comment>
<reference evidence="7 8" key="1">
    <citation type="submission" date="2015-04" db="EMBL/GenBank/DDBJ databases">
        <title>The draft genome sequence of Erythrobacter marinus HWDM-33.</title>
        <authorList>
            <person name="Zhuang L."/>
            <person name="Liu Y."/>
            <person name="Shao Z."/>
        </authorList>
    </citation>
    <scope>NUCLEOTIDE SEQUENCE [LARGE SCALE GENOMIC DNA]</scope>
    <source>
        <strain evidence="7 8">HWDM-33</strain>
    </source>
</reference>
<protein>
    <submittedName>
        <fullName evidence="7">TspO</fullName>
    </submittedName>
</protein>
<comment type="caution">
    <text evidence="7">The sequence shown here is derived from an EMBL/GenBank/DDBJ whole genome shotgun (WGS) entry which is preliminary data.</text>
</comment>
<evidence type="ECO:0000256" key="2">
    <source>
        <dbReference type="ARBA" id="ARBA00007524"/>
    </source>
</evidence>
<dbReference type="GO" id="GO:0016020">
    <property type="term" value="C:membrane"/>
    <property type="evidence" value="ECO:0007669"/>
    <property type="project" value="UniProtKB-SubCell"/>
</dbReference>
<keyword evidence="4 6" id="KW-1133">Transmembrane helix</keyword>
<dbReference type="Pfam" id="PF03073">
    <property type="entry name" value="TspO_MBR"/>
    <property type="match status" value="1"/>
</dbReference>
<organism evidence="7 8">
    <name type="scientific">Aurantiacibacter marinus</name>
    <dbReference type="NCBI Taxonomy" id="874156"/>
    <lineage>
        <taxon>Bacteria</taxon>
        <taxon>Pseudomonadati</taxon>
        <taxon>Pseudomonadota</taxon>
        <taxon>Alphaproteobacteria</taxon>
        <taxon>Sphingomonadales</taxon>
        <taxon>Erythrobacteraceae</taxon>
        <taxon>Aurantiacibacter</taxon>
    </lineage>
</organism>
<evidence type="ECO:0000256" key="1">
    <source>
        <dbReference type="ARBA" id="ARBA00004141"/>
    </source>
</evidence>
<name>A0A0H0XM25_9SPHN</name>
<dbReference type="Gene3D" id="1.20.1260.100">
    <property type="entry name" value="TspO/MBR protein"/>
    <property type="match status" value="1"/>
</dbReference>
<dbReference type="AlphaFoldDB" id="A0A0H0XM25"/>
<evidence type="ECO:0000256" key="3">
    <source>
        <dbReference type="ARBA" id="ARBA00022692"/>
    </source>
</evidence>
<keyword evidence="5 6" id="KW-0472">Membrane</keyword>
<keyword evidence="8" id="KW-1185">Reference proteome</keyword>
<evidence type="ECO:0000256" key="5">
    <source>
        <dbReference type="ARBA" id="ARBA00023136"/>
    </source>
</evidence>
<proteinExistence type="inferred from homology"/>
<keyword evidence="3 6" id="KW-0812">Transmembrane</keyword>
<evidence type="ECO:0000313" key="7">
    <source>
        <dbReference type="EMBL" id="KLI63012.1"/>
    </source>
</evidence>